<organism evidence="1 2">
    <name type="scientific">Lactococcus termiticola</name>
    <dbReference type="NCBI Taxonomy" id="2169526"/>
    <lineage>
        <taxon>Bacteria</taxon>
        <taxon>Bacillati</taxon>
        <taxon>Bacillota</taxon>
        <taxon>Bacilli</taxon>
        <taxon>Lactobacillales</taxon>
        <taxon>Streptococcaceae</taxon>
        <taxon>Lactococcus</taxon>
    </lineage>
</organism>
<dbReference type="EMBL" id="BFFO01000002">
    <property type="protein sequence ID" value="GBG96247.1"/>
    <property type="molecule type" value="Genomic_DNA"/>
</dbReference>
<evidence type="ECO:0000313" key="2">
    <source>
        <dbReference type="Proteomes" id="UP000245021"/>
    </source>
</evidence>
<sequence>MENIAKNFQVSFKTDQKLVQEARQVFEEKNSNLTEIMNEFLQTVVETHDIPFETKEDRKRQKIIDELKAGIEESYQQYKEGKALSHEEVKERYGL</sequence>
<dbReference type="Proteomes" id="UP000245021">
    <property type="component" value="Unassembled WGS sequence"/>
</dbReference>
<dbReference type="OrthoDB" id="2236821at2"/>
<accession>A0A2R5HDV4</accession>
<dbReference type="GO" id="GO:0006355">
    <property type="term" value="P:regulation of DNA-templated transcription"/>
    <property type="evidence" value="ECO:0007669"/>
    <property type="project" value="InterPro"/>
</dbReference>
<dbReference type="Pfam" id="PF04221">
    <property type="entry name" value="RelB"/>
    <property type="match status" value="1"/>
</dbReference>
<dbReference type="AlphaFoldDB" id="A0A2R5HDV4"/>
<proteinExistence type="predicted"/>
<evidence type="ECO:0000313" key="1">
    <source>
        <dbReference type="EMBL" id="GBG96247.1"/>
    </source>
</evidence>
<comment type="caution">
    <text evidence="1">The sequence shown here is derived from an EMBL/GenBank/DDBJ whole genome shotgun (WGS) entry which is preliminary data.</text>
</comment>
<dbReference type="InterPro" id="IPR013321">
    <property type="entry name" value="Arc_rbn_hlx_hlx"/>
</dbReference>
<protein>
    <recommendedName>
        <fullName evidence="3">RelB antitoxin</fullName>
    </recommendedName>
</protein>
<evidence type="ECO:0008006" key="3">
    <source>
        <dbReference type="Google" id="ProtNLM"/>
    </source>
</evidence>
<dbReference type="InterPro" id="IPR007337">
    <property type="entry name" value="RelB/DinJ"/>
</dbReference>
<dbReference type="RefSeq" id="WP_109245238.1">
    <property type="nucleotide sequence ID" value="NZ_BFFO01000002.1"/>
</dbReference>
<dbReference type="Gene3D" id="1.10.1220.10">
    <property type="entry name" value="Met repressor-like"/>
    <property type="match status" value="1"/>
</dbReference>
<keyword evidence="2" id="KW-1185">Reference proteome</keyword>
<reference evidence="1 2" key="1">
    <citation type="journal article" date="2018" name="Genome Announc.">
        <title>Draft Genome Sequence of Lactococcus sp. Strain NtB2 (JCM 32569), Isolated from the Gut of the Higher Termite Nasutitermes takasagoensis.</title>
        <authorList>
            <person name="Noda S."/>
            <person name="Aihara C."/>
            <person name="Yuki M."/>
            <person name="Ohkuma M."/>
        </authorList>
    </citation>
    <scope>NUCLEOTIDE SEQUENCE [LARGE SCALE GENOMIC DNA]</scope>
    <source>
        <strain evidence="1 2">NtB2</strain>
    </source>
</reference>
<name>A0A2R5HDV4_9LACT</name>
<gene>
    <name evidence="1" type="ORF">NtB2_00358</name>
</gene>